<protein>
    <submittedName>
        <fullName evidence="1">26S proteasome non-ATPase regulatory subunit 3</fullName>
    </submittedName>
</protein>
<dbReference type="AlphaFoldDB" id="A0A0A9CNB5"/>
<dbReference type="EMBL" id="GBRH01220096">
    <property type="protein sequence ID" value="JAD77799.1"/>
    <property type="molecule type" value="Transcribed_RNA"/>
</dbReference>
<name>A0A0A9CNB5_ARUDO</name>
<accession>A0A0A9CNB5</accession>
<reference evidence="1" key="2">
    <citation type="journal article" date="2015" name="Data Brief">
        <title>Shoot transcriptome of the giant reed, Arundo donax.</title>
        <authorList>
            <person name="Barrero R.A."/>
            <person name="Guerrero F.D."/>
            <person name="Moolhuijzen P."/>
            <person name="Goolsby J.A."/>
            <person name="Tidwell J."/>
            <person name="Bellgard S.E."/>
            <person name="Bellgard M.I."/>
        </authorList>
    </citation>
    <scope>NUCLEOTIDE SEQUENCE</scope>
    <source>
        <tissue evidence="1">Shoot tissue taken approximately 20 cm above the soil surface</tissue>
    </source>
</reference>
<proteinExistence type="predicted"/>
<organism evidence="1">
    <name type="scientific">Arundo donax</name>
    <name type="common">Giant reed</name>
    <name type="synonym">Donax arundinaceus</name>
    <dbReference type="NCBI Taxonomy" id="35708"/>
    <lineage>
        <taxon>Eukaryota</taxon>
        <taxon>Viridiplantae</taxon>
        <taxon>Streptophyta</taxon>
        <taxon>Embryophyta</taxon>
        <taxon>Tracheophyta</taxon>
        <taxon>Spermatophyta</taxon>
        <taxon>Magnoliopsida</taxon>
        <taxon>Liliopsida</taxon>
        <taxon>Poales</taxon>
        <taxon>Poaceae</taxon>
        <taxon>PACMAD clade</taxon>
        <taxon>Arundinoideae</taxon>
        <taxon>Arundineae</taxon>
        <taxon>Arundo</taxon>
    </lineage>
</organism>
<evidence type="ECO:0000313" key="1">
    <source>
        <dbReference type="EMBL" id="JAD77799.1"/>
    </source>
</evidence>
<dbReference type="GO" id="GO:0000502">
    <property type="term" value="C:proteasome complex"/>
    <property type="evidence" value="ECO:0007669"/>
    <property type="project" value="UniProtKB-KW"/>
</dbReference>
<sequence length="87" mass="9842">MVQSCHSVQCKQIPTDFGKAVGKFIHIRVIEVQPRSQNINSSPVQVLQTSNASTCACFSLIKFLLINKENQNKQVAIYFNLRKTVFD</sequence>
<reference evidence="1" key="1">
    <citation type="submission" date="2014-09" db="EMBL/GenBank/DDBJ databases">
        <authorList>
            <person name="Magalhaes I.L.F."/>
            <person name="Oliveira U."/>
            <person name="Santos F.R."/>
            <person name="Vidigal T.H.D.A."/>
            <person name="Brescovit A.D."/>
            <person name="Santos A.J."/>
        </authorList>
    </citation>
    <scope>NUCLEOTIDE SEQUENCE</scope>
    <source>
        <tissue evidence="1">Shoot tissue taken approximately 20 cm above the soil surface</tissue>
    </source>
</reference>
<keyword evidence="1" id="KW-0647">Proteasome</keyword>